<keyword evidence="2" id="KW-1185">Reference proteome</keyword>
<name>A0ABU3NQH2_9CHLR</name>
<comment type="caution">
    <text evidence="1">The sequence shown here is derived from an EMBL/GenBank/DDBJ whole genome shotgun (WGS) entry which is preliminary data.</text>
</comment>
<protein>
    <submittedName>
        <fullName evidence="1">Glycosyltransferase family protein</fullName>
    </submittedName>
</protein>
<dbReference type="Gene3D" id="3.90.550.10">
    <property type="entry name" value="Spore Coat Polysaccharide Biosynthesis Protein SpsA, Chain A"/>
    <property type="match status" value="1"/>
</dbReference>
<dbReference type="InterPro" id="IPR029044">
    <property type="entry name" value="Nucleotide-diphossugar_trans"/>
</dbReference>
<proteinExistence type="predicted"/>
<dbReference type="InterPro" id="IPR003329">
    <property type="entry name" value="Cytidylyl_trans"/>
</dbReference>
<dbReference type="CDD" id="cd02518">
    <property type="entry name" value="GT2_SpsF"/>
    <property type="match status" value="1"/>
</dbReference>
<dbReference type="Proteomes" id="UP001254165">
    <property type="component" value="Unassembled WGS sequence"/>
</dbReference>
<dbReference type="SUPFAM" id="SSF53448">
    <property type="entry name" value="Nucleotide-diphospho-sugar transferases"/>
    <property type="match status" value="1"/>
</dbReference>
<dbReference type="PANTHER" id="PTHR42866:SF1">
    <property type="entry name" value="SPORE COAT POLYSACCHARIDE BIOSYNTHESIS PROTEIN SPSF"/>
    <property type="match status" value="1"/>
</dbReference>
<evidence type="ECO:0000313" key="1">
    <source>
        <dbReference type="EMBL" id="MDT8899083.1"/>
    </source>
</evidence>
<dbReference type="RefSeq" id="WP_315625765.1">
    <property type="nucleotide sequence ID" value="NZ_JAUHMF010000002.1"/>
</dbReference>
<gene>
    <name evidence="1" type="ORF">QYE77_12490</name>
</gene>
<organism evidence="1 2">
    <name type="scientific">Thermanaerothrix solaris</name>
    <dbReference type="NCBI Taxonomy" id="3058434"/>
    <lineage>
        <taxon>Bacteria</taxon>
        <taxon>Bacillati</taxon>
        <taxon>Chloroflexota</taxon>
        <taxon>Anaerolineae</taxon>
        <taxon>Anaerolineales</taxon>
        <taxon>Anaerolineaceae</taxon>
        <taxon>Thermanaerothrix</taxon>
    </lineage>
</organism>
<dbReference type="EMBL" id="JAUHMF010000002">
    <property type="protein sequence ID" value="MDT8899083.1"/>
    <property type="molecule type" value="Genomic_DNA"/>
</dbReference>
<accession>A0ABU3NQH2</accession>
<reference evidence="1 2" key="1">
    <citation type="submission" date="2023-07" db="EMBL/GenBank/DDBJ databases">
        <title>Novel species of Thermanaerothrix with wide hydrolytic capabilities.</title>
        <authorList>
            <person name="Zayulina K.S."/>
            <person name="Podosokorskaya O.A."/>
            <person name="Elcheninov A.G."/>
        </authorList>
    </citation>
    <scope>NUCLEOTIDE SEQUENCE [LARGE SCALE GENOMIC DNA]</scope>
    <source>
        <strain evidence="1 2">4228-RoL</strain>
    </source>
</reference>
<sequence length="268" mass="30241">MLGSNPNIVAILQARMSSSRLPGKVLLDLAGRPVLAWGVERARRSRFVDRVIVATTTEAADDPIVAFCQARGYPWWRGHPYDVLDRFYQAARHFQADIIVRLTADCPLIDPELIDATVEALLQQGADFAANRLPPPWRRTYPIGLDVEVCTFNALERAWREATAPHQREHVMPYLYEVEGRFHTVILNAEADYGQVRWTVDTPQDLEVVRKLVALLGERDDFNWREALAVWQAHPELAALNAQIPHHTYTDVDERFGGGDIPELGASA</sequence>
<evidence type="ECO:0000313" key="2">
    <source>
        <dbReference type="Proteomes" id="UP001254165"/>
    </source>
</evidence>
<dbReference type="Pfam" id="PF02348">
    <property type="entry name" value="CTP_transf_3"/>
    <property type="match status" value="1"/>
</dbReference>
<dbReference type="PANTHER" id="PTHR42866">
    <property type="entry name" value="3-DEOXY-MANNO-OCTULOSONATE CYTIDYLYLTRANSFERASE"/>
    <property type="match status" value="1"/>
</dbReference>